<sequence>MKAFLSVFKVGDLGIIIFLLCVSFFPFAVFYYNQSQVSGLDRVATISLDHELVYEINLTDHQGKEQFTIYTDDNETNTIEVVDGRIRIHQASCTDQVCVRTGYIDQAGQTIVCLPHQLVIEIKSNDLTDIDIISSFINQTEGGQVL</sequence>
<reference evidence="2 3" key="1">
    <citation type="submission" date="2016-10" db="EMBL/GenBank/DDBJ databases">
        <authorList>
            <person name="de Groot N.N."/>
        </authorList>
    </citation>
    <scope>NUCLEOTIDE SEQUENCE [LARGE SCALE GENOMIC DNA]</scope>
    <source>
        <strain evidence="2 3">CGMCC 1.10434</strain>
    </source>
</reference>
<evidence type="ECO:0000256" key="1">
    <source>
        <dbReference type="SAM" id="Phobius"/>
    </source>
</evidence>
<dbReference type="EMBL" id="FODJ01000017">
    <property type="protein sequence ID" value="SEO91762.1"/>
    <property type="molecule type" value="Genomic_DNA"/>
</dbReference>
<dbReference type="Proteomes" id="UP000199300">
    <property type="component" value="Unassembled WGS sequence"/>
</dbReference>
<keyword evidence="1" id="KW-1133">Transmembrane helix</keyword>
<dbReference type="RefSeq" id="WP_091500282.1">
    <property type="nucleotide sequence ID" value="NZ_FODJ01000017.1"/>
</dbReference>
<gene>
    <name evidence="2" type="ORF">SAMN04488134_11730</name>
</gene>
<name>A0A1H8TLC4_9BACI</name>
<protein>
    <submittedName>
        <fullName evidence="2">Uncharacterized protein</fullName>
    </submittedName>
</protein>
<dbReference type="Gene3D" id="2.60.320.10">
    <property type="entry name" value="N-utilization substance G protein NusG, insert domain"/>
    <property type="match status" value="1"/>
</dbReference>
<dbReference type="InterPro" id="IPR038690">
    <property type="entry name" value="NusG_2_sf"/>
</dbReference>
<evidence type="ECO:0000313" key="2">
    <source>
        <dbReference type="EMBL" id="SEO91762.1"/>
    </source>
</evidence>
<keyword evidence="3" id="KW-1185">Reference proteome</keyword>
<dbReference type="Pfam" id="PF07009">
    <property type="entry name" value="NusG_II"/>
    <property type="match status" value="1"/>
</dbReference>
<keyword evidence="1" id="KW-0472">Membrane</keyword>
<organism evidence="2 3">
    <name type="scientific">Amphibacillus marinus</name>
    <dbReference type="NCBI Taxonomy" id="872970"/>
    <lineage>
        <taxon>Bacteria</taxon>
        <taxon>Bacillati</taxon>
        <taxon>Bacillota</taxon>
        <taxon>Bacilli</taxon>
        <taxon>Bacillales</taxon>
        <taxon>Bacillaceae</taxon>
        <taxon>Amphibacillus</taxon>
    </lineage>
</organism>
<evidence type="ECO:0000313" key="3">
    <source>
        <dbReference type="Proteomes" id="UP000199300"/>
    </source>
</evidence>
<dbReference type="CDD" id="cd09911">
    <property type="entry name" value="Lin0431_like"/>
    <property type="match status" value="1"/>
</dbReference>
<accession>A0A1H8TLC4</accession>
<dbReference type="STRING" id="872970.SAMN04488134_11730"/>
<proteinExistence type="predicted"/>
<keyword evidence="1" id="KW-0812">Transmembrane</keyword>
<dbReference type="OrthoDB" id="47603at2"/>
<dbReference type="AlphaFoldDB" id="A0A1H8TLC4"/>
<feature type="transmembrane region" description="Helical" evidence="1">
    <location>
        <begin position="12"/>
        <end position="32"/>
    </location>
</feature>